<sequence length="119" mass="13693">MLKVGQSYKGKSKSLIINGIRKLKSKKDRKTPEPSGGRLFDKGNRMKSTNRQTPNEDKIKSRSRSWIRAGLGQRRYRGGRVEPKEDGKVDECKEEGKEKAKAWRCRATMRKGERQQKDG</sequence>
<dbReference type="AlphaFoldDB" id="A0AAN8S9C9"/>
<protein>
    <submittedName>
        <fullName evidence="2">Uncharacterized protein</fullName>
    </submittedName>
</protein>
<reference evidence="2 3" key="1">
    <citation type="submission" date="2023-10" db="EMBL/GenBank/DDBJ databases">
        <title>Genomes of two closely related lineages of the louse Polyplax serrata with different host specificities.</title>
        <authorList>
            <person name="Martinu J."/>
            <person name="Tarabai H."/>
            <person name="Stefka J."/>
            <person name="Hypsa V."/>
        </authorList>
    </citation>
    <scope>NUCLEOTIDE SEQUENCE [LARGE SCALE GENOMIC DNA]</scope>
    <source>
        <strain evidence="2">HR10_N</strain>
    </source>
</reference>
<dbReference type="Proteomes" id="UP001372834">
    <property type="component" value="Unassembled WGS sequence"/>
</dbReference>
<name>A0AAN8S9C9_POLSC</name>
<evidence type="ECO:0000313" key="2">
    <source>
        <dbReference type="EMBL" id="KAK6629436.1"/>
    </source>
</evidence>
<dbReference type="EMBL" id="JAWJWE010000036">
    <property type="protein sequence ID" value="KAK6629436.1"/>
    <property type="molecule type" value="Genomic_DNA"/>
</dbReference>
<evidence type="ECO:0000256" key="1">
    <source>
        <dbReference type="SAM" id="MobiDB-lite"/>
    </source>
</evidence>
<gene>
    <name evidence="2" type="ORF">RUM43_003253</name>
</gene>
<organism evidence="2 3">
    <name type="scientific">Polyplax serrata</name>
    <name type="common">Common mouse louse</name>
    <dbReference type="NCBI Taxonomy" id="468196"/>
    <lineage>
        <taxon>Eukaryota</taxon>
        <taxon>Metazoa</taxon>
        <taxon>Ecdysozoa</taxon>
        <taxon>Arthropoda</taxon>
        <taxon>Hexapoda</taxon>
        <taxon>Insecta</taxon>
        <taxon>Pterygota</taxon>
        <taxon>Neoptera</taxon>
        <taxon>Paraneoptera</taxon>
        <taxon>Psocodea</taxon>
        <taxon>Troctomorpha</taxon>
        <taxon>Phthiraptera</taxon>
        <taxon>Anoplura</taxon>
        <taxon>Polyplacidae</taxon>
        <taxon>Polyplax</taxon>
    </lineage>
</organism>
<comment type="caution">
    <text evidence="2">The sequence shown here is derived from an EMBL/GenBank/DDBJ whole genome shotgun (WGS) entry which is preliminary data.</text>
</comment>
<feature type="region of interest" description="Disordered" evidence="1">
    <location>
        <begin position="21"/>
        <end position="62"/>
    </location>
</feature>
<accession>A0AAN8S9C9</accession>
<proteinExistence type="predicted"/>
<evidence type="ECO:0000313" key="3">
    <source>
        <dbReference type="Proteomes" id="UP001372834"/>
    </source>
</evidence>